<dbReference type="CDD" id="cd06225">
    <property type="entry name" value="HAMP"/>
    <property type="match status" value="1"/>
</dbReference>
<dbReference type="InterPro" id="IPR005467">
    <property type="entry name" value="His_kinase_dom"/>
</dbReference>
<keyword evidence="7 18" id="KW-0812">Transmembrane</keyword>
<evidence type="ECO:0000259" key="23">
    <source>
        <dbReference type="PROSITE" id="PS50885"/>
    </source>
</evidence>
<evidence type="ECO:0000259" key="19">
    <source>
        <dbReference type="PROSITE" id="PS50109"/>
    </source>
</evidence>
<gene>
    <name evidence="25" type="ORF">K0625_11225</name>
</gene>
<keyword evidence="9" id="KW-0418">Kinase</keyword>
<dbReference type="PANTHER" id="PTHR45339">
    <property type="entry name" value="HYBRID SIGNAL TRANSDUCTION HISTIDINE KINASE J"/>
    <property type="match status" value="1"/>
</dbReference>
<dbReference type="SMART" id="SM00387">
    <property type="entry name" value="HATPase_c"/>
    <property type="match status" value="1"/>
</dbReference>
<dbReference type="SUPFAM" id="SSF47226">
    <property type="entry name" value="Histidine-containing phosphotransfer domain, HPT domain"/>
    <property type="match status" value="1"/>
</dbReference>
<protein>
    <recommendedName>
        <fullName evidence="3">histidine kinase</fullName>
        <ecNumber evidence="3">2.7.13.3</ecNumber>
    </recommendedName>
</protein>
<dbReference type="InterPro" id="IPR004358">
    <property type="entry name" value="Sig_transdc_His_kin-like_C"/>
</dbReference>
<dbReference type="PRINTS" id="PR00344">
    <property type="entry name" value="BCTRLSENSOR"/>
</dbReference>
<keyword evidence="13 18" id="KW-0472">Membrane</keyword>
<evidence type="ECO:0000256" key="17">
    <source>
        <dbReference type="SAM" id="MobiDB-lite"/>
    </source>
</evidence>
<feature type="coiled-coil region" evidence="16">
    <location>
        <begin position="421"/>
        <end position="448"/>
    </location>
</feature>
<comment type="caution">
    <text evidence="25">The sequence shown here is derived from an EMBL/GenBank/DDBJ whole genome shotgun (WGS) entry which is preliminary data.</text>
</comment>
<keyword evidence="4" id="KW-1003">Cell membrane</keyword>
<dbReference type="CDD" id="cd00130">
    <property type="entry name" value="PAS"/>
    <property type="match status" value="1"/>
</dbReference>
<dbReference type="PROSITE" id="PS50113">
    <property type="entry name" value="PAC"/>
    <property type="match status" value="1"/>
</dbReference>
<feature type="domain" description="PAS" evidence="21">
    <location>
        <begin position="451"/>
        <end position="494"/>
    </location>
</feature>
<dbReference type="Gene3D" id="3.30.565.10">
    <property type="entry name" value="Histidine kinase-like ATPase, C-terminal domain"/>
    <property type="match status" value="1"/>
</dbReference>
<keyword evidence="11 18" id="KW-1133">Transmembrane helix</keyword>
<evidence type="ECO:0000256" key="1">
    <source>
        <dbReference type="ARBA" id="ARBA00000085"/>
    </source>
</evidence>
<feature type="domain" description="HPt" evidence="24">
    <location>
        <begin position="1288"/>
        <end position="1385"/>
    </location>
</feature>
<feature type="domain" description="Response regulatory" evidence="20">
    <location>
        <begin position="1100"/>
        <end position="1222"/>
    </location>
</feature>
<dbReference type="InterPro" id="IPR035965">
    <property type="entry name" value="PAS-like_dom_sf"/>
</dbReference>
<evidence type="ECO:0000259" key="24">
    <source>
        <dbReference type="PROSITE" id="PS50894"/>
    </source>
</evidence>
<name>A0ABS7E3M0_9GAMM</name>
<evidence type="ECO:0000256" key="10">
    <source>
        <dbReference type="ARBA" id="ARBA00022840"/>
    </source>
</evidence>
<keyword evidence="8" id="KW-0547">Nucleotide-binding</keyword>
<evidence type="ECO:0000259" key="22">
    <source>
        <dbReference type="PROSITE" id="PS50113"/>
    </source>
</evidence>
<dbReference type="SMART" id="SM00091">
    <property type="entry name" value="PAS"/>
    <property type="match status" value="2"/>
</dbReference>
<dbReference type="Gene3D" id="6.10.340.10">
    <property type="match status" value="1"/>
</dbReference>
<evidence type="ECO:0000256" key="11">
    <source>
        <dbReference type="ARBA" id="ARBA00022989"/>
    </source>
</evidence>
<dbReference type="Pfam" id="PF13426">
    <property type="entry name" value="PAS_9"/>
    <property type="match status" value="1"/>
</dbReference>
<evidence type="ECO:0000256" key="3">
    <source>
        <dbReference type="ARBA" id="ARBA00012438"/>
    </source>
</evidence>
<dbReference type="CDD" id="cd00082">
    <property type="entry name" value="HisKA"/>
    <property type="match status" value="1"/>
</dbReference>
<evidence type="ECO:0000256" key="16">
    <source>
        <dbReference type="SAM" id="Coils"/>
    </source>
</evidence>
<dbReference type="SUPFAM" id="SSF52172">
    <property type="entry name" value="CheY-like"/>
    <property type="match status" value="2"/>
</dbReference>
<dbReference type="Pfam" id="PF00072">
    <property type="entry name" value="Response_reg"/>
    <property type="match status" value="2"/>
</dbReference>
<dbReference type="SMART" id="SM00448">
    <property type="entry name" value="REC"/>
    <property type="match status" value="2"/>
</dbReference>
<feature type="domain" description="PAC" evidence="22">
    <location>
        <begin position="509"/>
        <end position="561"/>
    </location>
</feature>
<dbReference type="InterPro" id="IPR003661">
    <property type="entry name" value="HisK_dim/P_dom"/>
</dbReference>
<dbReference type="SUPFAM" id="SSF55785">
    <property type="entry name" value="PYP-like sensor domain (PAS domain)"/>
    <property type="match status" value="2"/>
</dbReference>
<dbReference type="Gene3D" id="3.40.50.2300">
    <property type="match status" value="2"/>
</dbReference>
<dbReference type="InterPro" id="IPR000700">
    <property type="entry name" value="PAS-assoc_C"/>
</dbReference>
<evidence type="ECO:0000256" key="15">
    <source>
        <dbReference type="PROSITE-ProRule" id="PRU00169"/>
    </source>
</evidence>
<dbReference type="PROSITE" id="PS50109">
    <property type="entry name" value="HIS_KIN"/>
    <property type="match status" value="1"/>
</dbReference>
<evidence type="ECO:0000313" key="26">
    <source>
        <dbReference type="Proteomes" id="UP001195963"/>
    </source>
</evidence>
<keyword evidence="10" id="KW-0067">ATP-binding</keyword>
<keyword evidence="16" id="KW-0175">Coiled coil</keyword>
<evidence type="ECO:0000259" key="20">
    <source>
        <dbReference type="PROSITE" id="PS50110"/>
    </source>
</evidence>
<evidence type="ECO:0000256" key="5">
    <source>
        <dbReference type="ARBA" id="ARBA00022553"/>
    </source>
</evidence>
<evidence type="ECO:0000256" key="9">
    <source>
        <dbReference type="ARBA" id="ARBA00022777"/>
    </source>
</evidence>
<keyword evidence="12" id="KW-0902">Two-component regulatory system</keyword>
<evidence type="ECO:0000256" key="14">
    <source>
        <dbReference type="PROSITE-ProRule" id="PRU00110"/>
    </source>
</evidence>
<dbReference type="EMBL" id="JAHZST010000007">
    <property type="protein sequence ID" value="MBW8184248.1"/>
    <property type="molecule type" value="Genomic_DNA"/>
</dbReference>
<evidence type="ECO:0000256" key="2">
    <source>
        <dbReference type="ARBA" id="ARBA00004651"/>
    </source>
</evidence>
<evidence type="ECO:0000256" key="13">
    <source>
        <dbReference type="ARBA" id="ARBA00023136"/>
    </source>
</evidence>
<evidence type="ECO:0000256" key="4">
    <source>
        <dbReference type="ARBA" id="ARBA00022475"/>
    </source>
</evidence>
<keyword evidence="5 15" id="KW-0597">Phosphoprotein</keyword>
<dbReference type="InterPro" id="IPR001789">
    <property type="entry name" value="Sig_transdc_resp-reg_receiver"/>
</dbReference>
<feature type="modified residue" description="4-aspartylphosphate" evidence="15">
    <location>
        <position position="997"/>
    </location>
</feature>
<feature type="domain" description="HAMP" evidence="23">
    <location>
        <begin position="370"/>
        <end position="422"/>
    </location>
</feature>
<dbReference type="SUPFAM" id="SSF55874">
    <property type="entry name" value="ATPase domain of HSP90 chaperone/DNA topoisomerase II/histidine kinase"/>
    <property type="match status" value="1"/>
</dbReference>
<dbReference type="PROSITE" id="PS50894">
    <property type="entry name" value="HPT"/>
    <property type="match status" value="1"/>
</dbReference>
<evidence type="ECO:0000259" key="21">
    <source>
        <dbReference type="PROSITE" id="PS50112"/>
    </source>
</evidence>
<dbReference type="CDD" id="cd18773">
    <property type="entry name" value="PDC1_HK_sensor"/>
    <property type="match status" value="1"/>
</dbReference>
<dbReference type="InterPro" id="IPR036097">
    <property type="entry name" value="HisK_dim/P_sf"/>
</dbReference>
<dbReference type="Pfam" id="PF13188">
    <property type="entry name" value="PAS_8"/>
    <property type="match status" value="1"/>
</dbReference>
<comment type="subcellular location">
    <subcellularLocation>
        <location evidence="2">Cell membrane</location>
        <topology evidence="2">Multi-pass membrane protein</topology>
    </subcellularLocation>
</comment>
<dbReference type="InterPro" id="IPR015019">
    <property type="entry name" value="LAMTOR3"/>
</dbReference>
<evidence type="ECO:0000313" key="25">
    <source>
        <dbReference type="EMBL" id="MBW8184248.1"/>
    </source>
</evidence>
<dbReference type="SMART" id="SM00086">
    <property type="entry name" value="PAC"/>
    <property type="match status" value="1"/>
</dbReference>
<accession>A0ABS7E3M0</accession>
<dbReference type="EC" id="2.7.13.3" evidence="3"/>
<organism evidence="25 26">
    <name type="scientific">Shewanella nanhaiensis</name>
    <dbReference type="NCBI Taxonomy" id="2864872"/>
    <lineage>
        <taxon>Bacteria</taxon>
        <taxon>Pseudomonadati</taxon>
        <taxon>Pseudomonadota</taxon>
        <taxon>Gammaproteobacteria</taxon>
        <taxon>Alteromonadales</taxon>
        <taxon>Shewanellaceae</taxon>
        <taxon>Shewanella</taxon>
    </lineage>
</organism>
<evidence type="ECO:0000256" key="8">
    <source>
        <dbReference type="ARBA" id="ARBA00022741"/>
    </source>
</evidence>
<dbReference type="InterPro" id="IPR036890">
    <property type="entry name" value="HATPase_C_sf"/>
</dbReference>
<dbReference type="InterPro" id="IPR008207">
    <property type="entry name" value="Sig_transdc_His_kin_Hpt_dom"/>
</dbReference>
<dbReference type="CDD" id="cd16922">
    <property type="entry name" value="HATPase_EvgS-ArcB-TorS-like"/>
    <property type="match status" value="1"/>
</dbReference>
<evidence type="ECO:0000256" key="18">
    <source>
        <dbReference type="SAM" id="Phobius"/>
    </source>
</evidence>
<dbReference type="InterPro" id="IPR011006">
    <property type="entry name" value="CheY-like_superfamily"/>
</dbReference>
<dbReference type="PROSITE" id="PS50885">
    <property type="entry name" value="HAMP"/>
    <property type="match status" value="1"/>
</dbReference>
<dbReference type="InterPro" id="IPR036641">
    <property type="entry name" value="HPT_dom_sf"/>
</dbReference>
<dbReference type="Pfam" id="PF00512">
    <property type="entry name" value="HisKA"/>
    <property type="match status" value="1"/>
</dbReference>
<dbReference type="InterPro" id="IPR003660">
    <property type="entry name" value="HAMP_dom"/>
</dbReference>
<dbReference type="Gene3D" id="3.30.450.20">
    <property type="entry name" value="PAS domain"/>
    <property type="match status" value="2"/>
</dbReference>
<feature type="domain" description="Response regulatory" evidence="20">
    <location>
        <begin position="941"/>
        <end position="1064"/>
    </location>
</feature>
<feature type="domain" description="Histidine kinase" evidence="19">
    <location>
        <begin position="704"/>
        <end position="924"/>
    </location>
</feature>
<dbReference type="PROSITE" id="PS50110">
    <property type="entry name" value="RESPONSE_REGULATORY"/>
    <property type="match status" value="2"/>
</dbReference>
<dbReference type="SMART" id="SM01278">
    <property type="entry name" value="MAPKK1_Int"/>
    <property type="match status" value="1"/>
</dbReference>
<dbReference type="NCBIfam" id="TIGR00229">
    <property type="entry name" value="sensory_box"/>
    <property type="match status" value="1"/>
</dbReference>
<dbReference type="SUPFAM" id="SSF47384">
    <property type="entry name" value="Homodimeric domain of signal transducing histidine kinase"/>
    <property type="match status" value="1"/>
</dbReference>
<dbReference type="Pfam" id="PF00672">
    <property type="entry name" value="HAMP"/>
    <property type="match status" value="1"/>
</dbReference>
<dbReference type="Pfam" id="PF02518">
    <property type="entry name" value="HATPase_c"/>
    <property type="match status" value="1"/>
</dbReference>
<keyword evidence="6" id="KW-0808">Transferase</keyword>
<dbReference type="PROSITE" id="PS50112">
    <property type="entry name" value="PAS"/>
    <property type="match status" value="1"/>
</dbReference>
<dbReference type="CDD" id="cd17546">
    <property type="entry name" value="REC_hyHK_CKI1_RcsC-like"/>
    <property type="match status" value="1"/>
</dbReference>
<dbReference type="Pfam" id="PF01627">
    <property type="entry name" value="Hpt"/>
    <property type="match status" value="1"/>
</dbReference>
<dbReference type="Gene3D" id="1.10.287.130">
    <property type="match status" value="1"/>
</dbReference>
<dbReference type="SMART" id="SM00388">
    <property type="entry name" value="HisKA"/>
    <property type="match status" value="1"/>
</dbReference>
<comment type="catalytic activity">
    <reaction evidence="1">
        <text>ATP + protein L-histidine = ADP + protein N-phospho-L-histidine.</text>
        <dbReference type="EC" id="2.7.13.3"/>
    </reaction>
</comment>
<feature type="modified residue" description="4-aspartylphosphate" evidence="15">
    <location>
        <position position="1152"/>
    </location>
</feature>
<dbReference type="InterPro" id="IPR001610">
    <property type="entry name" value="PAC"/>
</dbReference>
<evidence type="ECO:0000256" key="7">
    <source>
        <dbReference type="ARBA" id="ARBA00022692"/>
    </source>
</evidence>
<feature type="region of interest" description="Disordered" evidence="17">
    <location>
        <begin position="1229"/>
        <end position="1256"/>
    </location>
</feature>
<reference evidence="25 26" key="1">
    <citation type="submission" date="2021-07" db="EMBL/GenBank/DDBJ databases">
        <title>Shewanella sp. nov, isolated from SCS.</title>
        <authorList>
            <person name="Cao W.R."/>
        </authorList>
    </citation>
    <scope>NUCLEOTIDE SEQUENCE [LARGE SCALE GENOMIC DNA]</scope>
    <source>
        <strain evidence="25 26">NR704-98</strain>
    </source>
</reference>
<dbReference type="SMART" id="SM00304">
    <property type="entry name" value="HAMP"/>
    <property type="match status" value="1"/>
</dbReference>
<proteinExistence type="predicted"/>
<sequence length="1477" mass="164040">MDEISTKQTNQGNRKYRSLSLSLTLWFLVLSLIPLIGVSLFSYEQAKQSLISAAEDELTQSSSFTTQAIQSWFNLRLQDLQVEAESKPMSNMLLSLRAGLTLSELSLAHYVKSADWHKRADIHQNHLTTLVEQYDYINDIYLVDTDGNILYSVGKQADLGENVFSPAIRYSYFSASIQDSLNTGEVSFSSIERYQISDIPISSFITLSMSDKEGKSIGVFAIQLQLEQILKSLHSSVRAGSSLTHYLVDENGLLLSPIKDNWDEVTVKSIVTAQFNAWLANRSKDVFEPTSEQAKNLHSNLSAFEYMGPDNKLVIGLHQVVKLANIDWILVSEVDRDEALGEISWLARMTLLMLFLTTLAVVLSAVFVSKKITEPVKRLAKASLDVTNGGRVEPIKIDNNNEISQLIDAFNEMLLTRNSYEDSLYHAKNQAQEALNKLEDQKFALDQHAIVAVTNLAGDITYVNQRFTDISGYQEEELIGRNHRLLNSGRHPRSFFIQMYSVITKGEVWSAEICNRAKNGSFYWVDTTIVPMTNSDGKPESYVAIRTDITTRKLAEIKTKEALSLMHSMLESTDNGILVTSLDGKILQFNESYAELCDIEVKTGLDHRELELRNRSKLIAHDGFIDKIETLYSEPDFEGFDILEFSDSRVYERVSLPMRSDEGLLGRVWSFHDISKRMKTQNELILAKEEADLAVKAKSEFLASMSHEIRTPMNGVLGMLGLLNNTQLTDYQKRRVGIAQSSAKSLLTLINDILDYSKIDAGKLELENLDFNLRGMLGEFAEGMAFQAQNKNLELVLDLKGIEHSMVTGDPSRLRQAMTNLVGNAIKFTDKGEVLIEASLRDCGDGWCFKCVITDTGIGIAADKISSLFESFSQVDASTTRKYGGTGLGLAIVQKICHLMGGDISIKSEFGVGTSIEFEISLGKSESSQLVVPSANIEELNLLVVDDNETNREVIIEQLLIWGASVEGAASATEALELCAKRDESLKQAQFDVAFLDMQMADIDGAELGRRLKSDDRFSSIKLVMMTSMSQIGDAKFFADLGFSAYFPKPTTTSDLFDALSVISEDGEALLKAHPLITHHYLQTLNHGDSGPQELSAQVRILLVEDNYVNQLVATGVLEDFKVSVDVADNGVQAINMLCSAGDTPYSLILMDCQMPEMDGYEASRAIREGKAGDTYKQIPIIAMTANAMIGDKEKCLDAGMDDYLAKPIEPDKVFYKLNQWLSSSKGSESSTVKAASTSRGAGLLRTPVKQESNITPDTQSASIIDNKMVEKNRLWDKDGLMKRAMGKEALFNSILHLFNEDMPSRMEALEHAITADNLDAIRQVSHTVKGVAANVGGELLKEKAAIIELAAKQGELSKAKAEHPALILAYQELKQEIDKFQQSSETETMKQECLSHDEVNGLLNRLDKLLAEGSYINIEEFSGLKSASLEQVLQSEFDHLLLLLTDFDYPAAIITLKELKARLAKLDLNRGEISRL</sequence>
<feature type="transmembrane region" description="Helical" evidence="18">
    <location>
        <begin position="21"/>
        <end position="43"/>
    </location>
</feature>
<dbReference type="CDD" id="cd00156">
    <property type="entry name" value="REC"/>
    <property type="match status" value="1"/>
</dbReference>
<evidence type="ECO:0000256" key="6">
    <source>
        <dbReference type="ARBA" id="ARBA00022679"/>
    </source>
</evidence>
<dbReference type="InterPro" id="IPR003594">
    <property type="entry name" value="HATPase_dom"/>
</dbReference>
<dbReference type="PANTHER" id="PTHR45339:SF1">
    <property type="entry name" value="HYBRID SIGNAL TRANSDUCTION HISTIDINE KINASE J"/>
    <property type="match status" value="1"/>
</dbReference>
<evidence type="ECO:0000256" key="12">
    <source>
        <dbReference type="ARBA" id="ARBA00023012"/>
    </source>
</evidence>
<feature type="modified residue" description="Phosphohistidine" evidence="14">
    <location>
        <position position="1327"/>
    </location>
</feature>
<dbReference type="Proteomes" id="UP001195963">
    <property type="component" value="Unassembled WGS sequence"/>
</dbReference>
<dbReference type="InterPro" id="IPR000014">
    <property type="entry name" value="PAS"/>
</dbReference>
<keyword evidence="26" id="KW-1185">Reference proteome</keyword>
<dbReference type="Gene3D" id="1.20.120.160">
    <property type="entry name" value="HPT domain"/>
    <property type="match status" value="1"/>
</dbReference>